<reference evidence="7" key="1">
    <citation type="submission" date="2019-06" db="EMBL/GenBank/DDBJ databases">
        <authorList>
            <consortium name="Wellcome Sanger Institute Data Sharing"/>
        </authorList>
    </citation>
    <scope>NUCLEOTIDE SEQUENCE [LARGE SCALE GENOMIC DNA]</scope>
</reference>
<keyword evidence="5" id="KW-1279">T cell receptor</keyword>
<evidence type="ECO:0000256" key="1">
    <source>
        <dbReference type="ARBA" id="ARBA00022729"/>
    </source>
</evidence>
<keyword evidence="2" id="KW-1064">Adaptive immunity</keyword>
<proteinExistence type="predicted"/>
<dbReference type="GO" id="GO:0042101">
    <property type="term" value="C:T cell receptor complex"/>
    <property type="evidence" value="ECO:0007669"/>
    <property type="project" value="UniProtKB-KW"/>
</dbReference>
<feature type="domain" description="Ig-like" evidence="6">
    <location>
        <begin position="6"/>
        <end position="122"/>
    </location>
</feature>
<keyword evidence="3" id="KW-0675">Receptor</keyword>
<dbReference type="InterPro" id="IPR013783">
    <property type="entry name" value="Ig-like_fold"/>
</dbReference>
<evidence type="ECO:0000313" key="7">
    <source>
        <dbReference type="Ensembl" id="ENSSFAP00005027962.1"/>
    </source>
</evidence>
<keyword evidence="5" id="KW-0391">Immunity</keyword>
<keyword evidence="1" id="KW-0732">Signal</keyword>
<reference evidence="7" key="3">
    <citation type="submission" date="2025-09" db="UniProtKB">
        <authorList>
            <consortium name="Ensembl"/>
        </authorList>
    </citation>
    <scope>IDENTIFICATION</scope>
</reference>
<dbReference type="InterPro" id="IPR036179">
    <property type="entry name" value="Ig-like_dom_sf"/>
</dbReference>
<dbReference type="Pfam" id="PF07686">
    <property type="entry name" value="V-set"/>
    <property type="match status" value="1"/>
</dbReference>
<evidence type="ECO:0000256" key="3">
    <source>
        <dbReference type="ARBA" id="ARBA00023170"/>
    </source>
</evidence>
<dbReference type="SUPFAM" id="SSF48726">
    <property type="entry name" value="Immunoglobulin"/>
    <property type="match status" value="1"/>
</dbReference>
<dbReference type="InterPro" id="IPR051287">
    <property type="entry name" value="TCR_variable_region"/>
</dbReference>
<dbReference type="InParanoid" id="A0A672HFW8"/>
<name>A0A672HFW8_SALFA</name>
<dbReference type="AlphaFoldDB" id="A0A672HFW8"/>
<keyword evidence="8" id="KW-1185">Reference proteome</keyword>
<dbReference type="GO" id="GO:0002250">
    <property type="term" value="P:adaptive immune response"/>
    <property type="evidence" value="ECO:0007669"/>
    <property type="project" value="UniProtKB-KW"/>
</dbReference>
<dbReference type="PANTHER" id="PTHR19367:SF18">
    <property type="entry name" value="T CELL RECEPTOR ALPHA VARIABLE 16"/>
    <property type="match status" value="1"/>
</dbReference>
<reference evidence="7" key="2">
    <citation type="submission" date="2025-08" db="UniProtKB">
        <authorList>
            <consortium name="Ensembl"/>
        </authorList>
    </citation>
    <scope>IDENTIFICATION</scope>
</reference>
<dbReference type="Proteomes" id="UP000472267">
    <property type="component" value="Chromosome 18"/>
</dbReference>
<evidence type="ECO:0000313" key="8">
    <source>
        <dbReference type="Proteomes" id="UP000472267"/>
    </source>
</evidence>
<dbReference type="InterPro" id="IPR007110">
    <property type="entry name" value="Ig-like_dom"/>
</dbReference>
<keyword evidence="4" id="KW-0393">Immunoglobulin domain</keyword>
<dbReference type="PROSITE" id="PS50835">
    <property type="entry name" value="IG_LIKE"/>
    <property type="match status" value="1"/>
</dbReference>
<dbReference type="SMART" id="SM00406">
    <property type="entry name" value="IGv"/>
    <property type="match status" value="1"/>
</dbReference>
<dbReference type="Gene3D" id="2.60.40.10">
    <property type="entry name" value="Immunoglobulins"/>
    <property type="match status" value="1"/>
</dbReference>
<evidence type="ECO:0000256" key="4">
    <source>
        <dbReference type="ARBA" id="ARBA00023319"/>
    </source>
</evidence>
<dbReference type="PANTHER" id="PTHR19367">
    <property type="entry name" value="T-CELL RECEPTOR ALPHA CHAIN V REGION"/>
    <property type="match status" value="1"/>
</dbReference>
<accession>A0A672HFW8</accession>
<organism evidence="7 8">
    <name type="scientific">Salarias fasciatus</name>
    <name type="common">Jewelled blenny</name>
    <name type="synonym">Blennius fasciatus</name>
    <dbReference type="NCBI Taxonomy" id="181472"/>
    <lineage>
        <taxon>Eukaryota</taxon>
        <taxon>Metazoa</taxon>
        <taxon>Chordata</taxon>
        <taxon>Craniata</taxon>
        <taxon>Vertebrata</taxon>
        <taxon>Euteleostomi</taxon>
        <taxon>Actinopterygii</taxon>
        <taxon>Neopterygii</taxon>
        <taxon>Teleostei</taxon>
        <taxon>Neoteleostei</taxon>
        <taxon>Acanthomorphata</taxon>
        <taxon>Ovalentaria</taxon>
        <taxon>Blenniimorphae</taxon>
        <taxon>Blenniiformes</taxon>
        <taxon>Blennioidei</taxon>
        <taxon>Blenniidae</taxon>
        <taxon>Salariinae</taxon>
        <taxon>Salarias</taxon>
    </lineage>
</organism>
<dbReference type="Ensembl" id="ENSSFAT00005029022.1">
    <property type="protein sequence ID" value="ENSSFAP00005027962.1"/>
    <property type="gene ID" value="ENSSFAG00005014294.1"/>
</dbReference>
<dbReference type="OMA" id="VKIRNTH"/>
<dbReference type="InterPro" id="IPR003599">
    <property type="entry name" value="Ig_sub"/>
</dbReference>
<evidence type="ECO:0000256" key="5">
    <source>
        <dbReference type="ARBA" id="ARBA00043266"/>
    </source>
</evidence>
<dbReference type="SMART" id="SM00409">
    <property type="entry name" value="IG"/>
    <property type="match status" value="1"/>
</dbReference>
<dbReference type="InterPro" id="IPR013106">
    <property type="entry name" value="Ig_V-set"/>
</dbReference>
<evidence type="ECO:0000256" key="2">
    <source>
        <dbReference type="ARBA" id="ARBA00023130"/>
    </source>
</evidence>
<evidence type="ECO:0000259" key="6">
    <source>
        <dbReference type="PROSITE" id="PS50835"/>
    </source>
</evidence>
<sequence length="185" mass="20564">MWNSDPNVLEKSVFVVSGSSEDLLTPFKDELTALEGDTVTLSCNFSASSSNLCWYQQKSSSPPQLLISQYSPRTERLSFKHDKNTKEFHLEISSAAVSDSAVYYCALQPTVTGNSSTRDSLSRTEAVKIRNTHRSDVEAKLNLIGRLEVNKDDIKTYVAPLINYTEHSKANPGRHSSLLLCSETQ</sequence>
<protein>
    <recommendedName>
        <fullName evidence="6">Ig-like domain-containing protein</fullName>
    </recommendedName>
</protein>